<name>A0AAD5DDS4_AMBAR</name>
<comment type="caution">
    <text evidence="1">The sequence shown here is derived from an EMBL/GenBank/DDBJ whole genome shotgun (WGS) entry which is preliminary data.</text>
</comment>
<keyword evidence="2" id="KW-1185">Reference proteome</keyword>
<sequence length="96" mass="10979">DNFKDLTLSPSTPSTHTTPLFTPSINWFSYKTTGSPPPTSIHQHLQLPSPYRSPFVVDEVACRRIWPIKIFGSSDLFTLDLYSYLFRSMDDVKVIL</sequence>
<dbReference type="EMBL" id="JAMZMK010000107">
    <property type="protein sequence ID" value="KAI7757522.1"/>
    <property type="molecule type" value="Genomic_DNA"/>
</dbReference>
<dbReference type="AlphaFoldDB" id="A0AAD5DDS4"/>
<accession>A0AAD5DDS4</accession>
<dbReference type="Proteomes" id="UP001206925">
    <property type="component" value="Unassembled WGS sequence"/>
</dbReference>
<proteinExistence type="predicted"/>
<reference evidence="1" key="1">
    <citation type="submission" date="2022-06" db="EMBL/GenBank/DDBJ databases">
        <title>Uncovering the hologenomic basis of an extraordinary plant invasion.</title>
        <authorList>
            <person name="Bieker V.C."/>
            <person name="Martin M.D."/>
            <person name="Gilbert T."/>
            <person name="Hodgins K."/>
            <person name="Battlay P."/>
            <person name="Petersen B."/>
            <person name="Wilson J."/>
        </authorList>
    </citation>
    <scope>NUCLEOTIDE SEQUENCE</scope>
    <source>
        <strain evidence="1">AA19_3_7</strain>
        <tissue evidence="1">Leaf</tissue>
    </source>
</reference>
<evidence type="ECO:0000313" key="1">
    <source>
        <dbReference type="EMBL" id="KAI7757522.1"/>
    </source>
</evidence>
<gene>
    <name evidence="1" type="ORF">M8C21_029123</name>
</gene>
<feature type="non-terminal residue" evidence="1">
    <location>
        <position position="96"/>
    </location>
</feature>
<organism evidence="1 2">
    <name type="scientific">Ambrosia artemisiifolia</name>
    <name type="common">Common ragweed</name>
    <dbReference type="NCBI Taxonomy" id="4212"/>
    <lineage>
        <taxon>Eukaryota</taxon>
        <taxon>Viridiplantae</taxon>
        <taxon>Streptophyta</taxon>
        <taxon>Embryophyta</taxon>
        <taxon>Tracheophyta</taxon>
        <taxon>Spermatophyta</taxon>
        <taxon>Magnoliopsida</taxon>
        <taxon>eudicotyledons</taxon>
        <taxon>Gunneridae</taxon>
        <taxon>Pentapetalae</taxon>
        <taxon>asterids</taxon>
        <taxon>campanulids</taxon>
        <taxon>Asterales</taxon>
        <taxon>Asteraceae</taxon>
        <taxon>Asteroideae</taxon>
        <taxon>Heliantheae alliance</taxon>
        <taxon>Heliantheae</taxon>
        <taxon>Ambrosia</taxon>
    </lineage>
</organism>
<evidence type="ECO:0000313" key="2">
    <source>
        <dbReference type="Proteomes" id="UP001206925"/>
    </source>
</evidence>
<protein>
    <submittedName>
        <fullName evidence="1">Uncharacterized protein</fullName>
    </submittedName>
</protein>